<sequence length="129" mass="14822">MTVHELVQYLIDGIQNVQLKNQAKLLRFAVPADVLEAFQDVEKPKAPVQQGRMQGTSLPNAVTPEQRVIKCFNCHSFGHQAKECRKPVEKLDTWLESVHCTRRKRITTNIVPHRFGKSRFVSKEIRSSQ</sequence>
<dbReference type="GeneID" id="123037266"/>
<feature type="domain" description="CCHC-type" evidence="2">
    <location>
        <begin position="70"/>
        <end position="86"/>
    </location>
</feature>
<proteinExistence type="predicted"/>
<dbReference type="InterPro" id="IPR001878">
    <property type="entry name" value="Znf_CCHC"/>
</dbReference>
<dbReference type="EnsemblMetazoa" id="XM_044457197.1">
    <property type="protein sequence ID" value="XP_044313132.1"/>
    <property type="gene ID" value="LOC123037266"/>
</dbReference>
<name>A0ABM5J2T3_DRORH</name>
<dbReference type="RefSeq" id="XP_044313132.1">
    <property type="nucleotide sequence ID" value="XM_044457197.1"/>
</dbReference>
<dbReference type="SMART" id="SM00343">
    <property type="entry name" value="ZnF_C2HC"/>
    <property type="match status" value="1"/>
</dbReference>
<evidence type="ECO:0000313" key="3">
    <source>
        <dbReference type="EnsemblMetazoa" id="XP_044313132.1"/>
    </source>
</evidence>
<reference evidence="4" key="1">
    <citation type="journal article" date="2021" name="Elife">
        <title>Highly contiguous assemblies of 101 drosophilid genomes.</title>
        <authorList>
            <person name="Kim B.Y."/>
            <person name="Wang J.R."/>
            <person name="Miller D.E."/>
            <person name="Barmina O."/>
            <person name="Delaney E."/>
            <person name="Thompson A."/>
            <person name="Comeault A.A."/>
            <person name="Peede D."/>
            <person name="D'Agostino E.R."/>
            <person name="Pelaez J."/>
            <person name="Aguilar J.M."/>
            <person name="Haji D."/>
            <person name="Matsunaga T."/>
            <person name="Armstrong E.E."/>
            <person name="Zych M."/>
            <person name="Ogawa Y."/>
            <person name="Stamenkovic-Radak M."/>
            <person name="Jelic M."/>
            <person name="Veselinovic M.S."/>
            <person name="Tanaskovic M."/>
            <person name="Eric P."/>
            <person name="Gao J.J."/>
            <person name="Katoh T.K."/>
            <person name="Toda M.J."/>
            <person name="Watabe H."/>
            <person name="Watada M."/>
            <person name="Davis J.S."/>
            <person name="Moyle L.C."/>
            <person name="Manoli G."/>
            <person name="Bertolini E."/>
            <person name="Kostal V."/>
            <person name="Hawley R.S."/>
            <person name="Takahashi A."/>
            <person name="Jones C.D."/>
            <person name="Price D.K."/>
            <person name="Whiteman N."/>
            <person name="Kopp A."/>
            <person name="Matute D.R."/>
            <person name="Petrov D.A."/>
        </authorList>
    </citation>
    <scope>NUCLEOTIDE SEQUENCE [LARGE SCALE GENOMIC DNA]</scope>
</reference>
<accession>A0ABM5J2T3</accession>
<dbReference type="PROSITE" id="PS50158">
    <property type="entry name" value="ZF_CCHC"/>
    <property type="match status" value="1"/>
</dbReference>
<dbReference type="Pfam" id="PF00098">
    <property type="entry name" value="zf-CCHC"/>
    <property type="match status" value="1"/>
</dbReference>
<dbReference type="InterPro" id="IPR036875">
    <property type="entry name" value="Znf_CCHC_sf"/>
</dbReference>
<organism evidence="3 4">
    <name type="scientific">Drosophila rhopaloa</name>
    <name type="common">Fruit fly</name>
    <dbReference type="NCBI Taxonomy" id="1041015"/>
    <lineage>
        <taxon>Eukaryota</taxon>
        <taxon>Metazoa</taxon>
        <taxon>Ecdysozoa</taxon>
        <taxon>Arthropoda</taxon>
        <taxon>Hexapoda</taxon>
        <taxon>Insecta</taxon>
        <taxon>Pterygota</taxon>
        <taxon>Neoptera</taxon>
        <taxon>Endopterygota</taxon>
        <taxon>Diptera</taxon>
        <taxon>Brachycera</taxon>
        <taxon>Muscomorpha</taxon>
        <taxon>Ephydroidea</taxon>
        <taxon>Drosophilidae</taxon>
        <taxon>Drosophila</taxon>
        <taxon>Sophophora</taxon>
    </lineage>
</organism>
<keyword evidence="1" id="KW-0862">Zinc</keyword>
<dbReference type="Proteomes" id="UP001652680">
    <property type="component" value="Unassembled WGS sequence"/>
</dbReference>
<keyword evidence="1" id="KW-0479">Metal-binding</keyword>
<protein>
    <recommendedName>
        <fullName evidence="2">CCHC-type domain-containing protein</fullName>
    </recommendedName>
</protein>
<evidence type="ECO:0000256" key="1">
    <source>
        <dbReference type="PROSITE-ProRule" id="PRU00047"/>
    </source>
</evidence>
<dbReference type="SUPFAM" id="SSF57756">
    <property type="entry name" value="Retrovirus zinc finger-like domains"/>
    <property type="match status" value="1"/>
</dbReference>
<reference evidence="3" key="2">
    <citation type="submission" date="2025-05" db="UniProtKB">
        <authorList>
            <consortium name="EnsemblMetazoa"/>
        </authorList>
    </citation>
    <scope>IDENTIFICATION</scope>
</reference>
<keyword evidence="1" id="KW-0863">Zinc-finger</keyword>
<dbReference type="Gene3D" id="4.10.60.10">
    <property type="entry name" value="Zinc finger, CCHC-type"/>
    <property type="match status" value="1"/>
</dbReference>
<evidence type="ECO:0000259" key="2">
    <source>
        <dbReference type="PROSITE" id="PS50158"/>
    </source>
</evidence>
<evidence type="ECO:0000313" key="4">
    <source>
        <dbReference type="Proteomes" id="UP001652680"/>
    </source>
</evidence>
<keyword evidence="4" id="KW-1185">Reference proteome</keyword>